<name>A0A1I8AU83_9BILA</name>
<keyword evidence="1" id="KW-1185">Reference proteome</keyword>
<sequence>MDIYHSAFGWFWATLLTSEVISDIIHVFYSAPVTKYYVNILLSEHTEASSSDNLYMFPCGLESRSSWLGTSSLSEVVLFTSSFRNKAVRANLDLATTTL</sequence>
<accession>A0A1I8AU83</accession>
<proteinExistence type="predicted"/>
<evidence type="ECO:0000313" key="1">
    <source>
        <dbReference type="Proteomes" id="UP000095287"/>
    </source>
</evidence>
<dbReference type="Proteomes" id="UP000095287">
    <property type="component" value="Unplaced"/>
</dbReference>
<dbReference type="AlphaFoldDB" id="A0A1I8AU83"/>
<reference evidence="2" key="1">
    <citation type="submission" date="2016-11" db="UniProtKB">
        <authorList>
            <consortium name="WormBaseParasite"/>
        </authorList>
    </citation>
    <scope>IDENTIFICATION</scope>
</reference>
<dbReference type="WBParaSite" id="L893_g9264.t1">
    <property type="protein sequence ID" value="L893_g9264.t1"/>
    <property type="gene ID" value="L893_g9264"/>
</dbReference>
<evidence type="ECO:0000313" key="2">
    <source>
        <dbReference type="WBParaSite" id="L893_g9264.t1"/>
    </source>
</evidence>
<organism evidence="1 2">
    <name type="scientific">Steinernema glaseri</name>
    <dbReference type="NCBI Taxonomy" id="37863"/>
    <lineage>
        <taxon>Eukaryota</taxon>
        <taxon>Metazoa</taxon>
        <taxon>Ecdysozoa</taxon>
        <taxon>Nematoda</taxon>
        <taxon>Chromadorea</taxon>
        <taxon>Rhabditida</taxon>
        <taxon>Tylenchina</taxon>
        <taxon>Panagrolaimomorpha</taxon>
        <taxon>Strongyloidoidea</taxon>
        <taxon>Steinernematidae</taxon>
        <taxon>Steinernema</taxon>
    </lineage>
</organism>
<protein>
    <submittedName>
        <fullName evidence="2">Secreted protein</fullName>
    </submittedName>
</protein>